<reference evidence="1 2" key="1">
    <citation type="journal article" date="2024" name="Plant Biotechnol. J.">
        <title>Dendrobium thyrsiflorum genome and its molecular insights into genes involved in important horticultural traits.</title>
        <authorList>
            <person name="Chen B."/>
            <person name="Wang J.Y."/>
            <person name="Zheng P.J."/>
            <person name="Li K.L."/>
            <person name="Liang Y.M."/>
            <person name="Chen X.F."/>
            <person name="Zhang C."/>
            <person name="Zhao X."/>
            <person name="He X."/>
            <person name="Zhang G.Q."/>
            <person name="Liu Z.J."/>
            <person name="Xu Q."/>
        </authorList>
    </citation>
    <scope>NUCLEOTIDE SEQUENCE [LARGE SCALE GENOMIC DNA]</scope>
    <source>
        <strain evidence="1">GZMU011</strain>
    </source>
</reference>
<dbReference type="EMBL" id="JANQDX010000003">
    <property type="protein sequence ID" value="KAL0926850.1"/>
    <property type="molecule type" value="Genomic_DNA"/>
</dbReference>
<gene>
    <name evidence="1" type="ORF">M5K25_003103</name>
</gene>
<organism evidence="1 2">
    <name type="scientific">Dendrobium thyrsiflorum</name>
    <name type="common">Pinecone-like raceme dendrobium</name>
    <name type="synonym">Orchid</name>
    <dbReference type="NCBI Taxonomy" id="117978"/>
    <lineage>
        <taxon>Eukaryota</taxon>
        <taxon>Viridiplantae</taxon>
        <taxon>Streptophyta</taxon>
        <taxon>Embryophyta</taxon>
        <taxon>Tracheophyta</taxon>
        <taxon>Spermatophyta</taxon>
        <taxon>Magnoliopsida</taxon>
        <taxon>Liliopsida</taxon>
        <taxon>Asparagales</taxon>
        <taxon>Orchidaceae</taxon>
        <taxon>Epidendroideae</taxon>
        <taxon>Malaxideae</taxon>
        <taxon>Dendrobiinae</taxon>
        <taxon>Dendrobium</taxon>
    </lineage>
</organism>
<protein>
    <submittedName>
        <fullName evidence="1">Uncharacterized protein</fullName>
    </submittedName>
</protein>
<evidence type="ECO:0000313" key="1">
    <source>
        <dbReference type="EMBL" id="KAL0926850.1"/>
    </source>
</evidence>
<dbReference type="Proteomes" id="UP001552299">
    <property type="component" value="Unassembled WGS sequence"/>
</dbReference>
<comment type="caution">
    <text evidence="1">The sequence shown here is derived from an EMBL/GenBank/DDBJ whole genome shotgun (WGS) entry which is preliminary data.</text>
</comment>
<accession>A0ABD0VP59</accession>
<name>A0ABD0VP59_DENTH</name>
<proteinExistence type="predicted"/>
<keyword evidence="2" id="KW-1185">Reference proteome</keyword>
<evidence type="ECO:0000313" key="2">
    <source>
        <dbReference type="Proteomes" id="UP001552299"/>
    </source>
</evidence>
<sequence>MNGGTMGKAQTLKEGSDAGSNYGFAGQAGSDSGIVGRVGLDSGIMWQNCELAAVAKLKLKLEINLKIFI</sequence>
<dbReference type="AlphaFoldDB" id="A0ABD0VP59"/>